<evidence type="ECO:0000256" key="6">
    <source>
        <dbReference type="ARBA" id="ARBA00023242"/>
    </source>
</evidence>
<keyword evidence="4" id="KW-0805">Transcription regulation</keyword>
<comment type="caution">
    <text evidence="9">The sequence shown here is derived from an EMBL/GenBank/DDBJ whole genome shotgun (WGS) entry which is preliminary data.</text>
</comment>
<accession>A0A553NC24</accession>
<dbReference type="OMA" id="VCTCELL"/>
<dbReference type="Gene3D" id="6.10.140.1200">
    <property type="match status" value="1"/>
</dbReference>
<evidence type="ECO:0000313" key="9">
    <source>
        <dbReference type="EMBL" id="TRY62991.1"/>
    </source>
</evidence>
<dbReference type="SUPFAM" id="SSF140383">
    <property type="entry name" value="BSD domain-like"/>
    <property type="match status" value="2"/>
</dbReference>
<feature type="region of interest" description="Disordered" evidence="7">
    <location>
        <begin position="321"/>
        <end position="359"/>
    </location>
</feature>
<proteinExistence type="inferred from homology"/>
<dbReference type="OrthoDB" id="360521at2759"/>
<dbReference type="AlphaFoldDB" id="A0A553NC24"/>
<dbReference type="Proteomes" id="UP000318571">
    <property type="component" value="Chromosome 10"/>
</dbReference>
<dbReference type="Gene3D" id="2.30.29.30">
    <property type="entry name" value="Pleckstrin-homology domain (PH domain)/Phosphotyrosine-binding domain (PTB)"/>
    <property type="match status" value="1"/>
</dbReference>
<dbReference type="InterPro" id="IPR027079">
    <property type="entry name" value="Tfb1/GTF2H1"/>
</dbReference>
<dbReference type="EMBL" id="VCGU01000458">
    <property type="protein sequence ID" value="TRY62991.1"/>
    <property type="molecule type" value="Genomic_DNA"/>
</dbReference>
<comment type="subcellular location">
    <subcellularLocation>
        <location evidence="1">Nucleus</location>
    </subcellularLocation>
</comment>
<evidence type="ECO:0000256" key="3">
    <source>
        <dbReference type="ARBA" id="ARBA00022737"/>
    </source>
</evidence>
<dbReference type="FunFam" id="2.30.29.30:FF:000479">
    <property type="entry name" value="General transcription factor IIH subunit"/>
    <property type="match status" value="1"/>
</dbReference>
<keyword evidence="3" id="KW-0677">Repeat</keyword>
<dbReference type="PANTHER" id="PTHR12856">
    <property type="entry name" value="TRANSCRIPTION INITIATION FACTOR IIH-RELATED"/>
    <property type="match status" value="1"/>
</dbReference>
<keyword evidence="6" id="KW-0539">Nucleus</keyword>
<dbReference type="SUPFAM" id="SSF50729">
    <property type="entry name" value="PH domain-like"/>
    <property type="match status" value="1"/>
</dbReference>
<dbReference type="CDD" id="cd13229">
    <property type="entry name" value="PH_TFIIH"/>
    <property type="match status" value="1"/>
</dbReference>
<dbReference type="GO" id="GO:0006289">
    <property type="term" value="P:nucleotide-excision repair"/>
    <property type="evidence" value="ECO:0007669"/>
    <property type="project" value="InterPro"/>
</dbReference>
<evidence type="ECO:0000256" key="5">
    <source>
        <dbReference type="ARBA" id="ARBA00023163"/>
    </source>
</evidence>
<dbReference type="InterPro" id="IPR013876">
    <property type="entry name" value="TFIIH_BTF_p62_N"/>
</dbReference>
<evidence type="ECO:0000256" key="7">
    <source>
        <dbReference type="SAM" id="MobiDB-lite"/>
    </source>
</evidence>
<evidence type="ECO:0000313" key="10">
    <source>
        <dbReference type="Proteomes" id="UP000318571"/>
    </source>
</evidence>
<dbReference type="SMART" id="SM00751">
    <property type="entry name" value="BSD"/>
    <property type="match status" value="2"/>
</dbReference>
<sequence length="568" mass="63346">MSRSAENILVQVANVKHKKNDGTLYLMSERLAWMMKSKSDAFNIVHKYGDIKTQKISPEGKSKIQLQIVLHDGSSTSFHFVNPEGHGTQVAERNNVKEMLVQLLPRFKRKVNKELEEKNRMLSENPGLLQLYKDLVITQIITTEEFWAQHAQKAVAGAKAHVGQGVGVSGSFLGDIKPQADGANGLKYNLTPDIIQSIFKTYPAVKKKHMENVPMKITEQEFWTKFFQSHYFHRDRVHGHGLKDIFTDCAKEDDKSIKEQLKRGVNDTVANISAFSDNTIDENYGASEAVVKNAANIVHQSIIKRFNQHSIMVMRAAESPLPPAANATSTTSGGANKPTAVNIHPPANGSSKSAAQSVPVVDPAVAGKRLREKLDYEDLEAPAPKKTSALNLAKVERYLNGPTPAQPSEFLTQEQIAHSRQVILSMVHDWESANCTQILSQAQAVGALVDLSPGGSLMQSGRRNDLADQCPQSVQIELRQLYTSLCELARHFWACFPPTTPQLQDKAAKMYETLKKFQQVKLRPFENELARNYTSISGQLTSHINQMLESAFRKYASWKQKKIPGPKR</sequence>
<evidence type="ECO:0000256" key="1">
    <source>
        <dbReference type="ARBA" id="ARBA00004123"/>
    </source>
</evidence>
<evidence type="ECO:0000259" key="8">
    <source>
        <dbReference type="PROSITE" id="PS50858"/>
    </source>
</evidence>
<keyword evidence="5" id="KW-0804">Transcription</keyword>
<reference evidence="9 10" key="1">
    <citation type="journal article" date="2018" name="Nat. Ecol. Evol.">
        <title>Genomic signatures of mitonuclear coevolution across populations of Tigriopus californicus.</title>
        <authorList>
            <person name="Barreto F.S."/>
            <person name="Watson E.T."/>
            <person name="Lima T.G."/>
            <person name="Willett C.S."/>
            <person name="Edmands S."/>
            <person name="Li W."/>
            <person name="Burton R.S."/>
        </authorList>
    </citation>
    <scope>NUCLEOTIDE SEQUENCE [LARGE SCALE GENOMIC DNA]</scope>
    <source>
        <strain evidence="9 10">San Diego</strain>
    </source>
</reference>
<dbReference type="GO" id="GO:0000439">
    <property type="term" value="C:transcription factor TFIIH core complex"/>
    <property type="evidence" value="ECO:0007669"/>
    <property type="project" value="InterPro"/>
</dbReference>
<gene>
    <name evidence="9" type="ORF">TCAL_03983</name>
</gene>
<dbReference type="InterPro" id="IPR035925">
    <property type="entry name" value="BSD_dom_sf"/>
</dbReference>
<feature type="compositionally biased region" description="Low complexity" evidence="7">
    <location>
        <begin position="324"/>
        <end position="336"/>
    </location>
</feature>
<feature type="domain" description="BSD" evidence="8">
    <location>
        <begin position="103"/>
        <end position="150"/>
    </location>
</feature>
<dbReference type="InterPro" id="IPR005607">
    <property type="entry name" value="BSD_dom"/>
</dbReference>
<dbReference type="GO" id="GO:0006351">
    <property type="term" value="P:DNA-templated transcription"/>
    <property type="evidence" value="ECO:0007669"/>
    <property type="project" value="InterPro"/>
</dbReference>
<dbReference type="InterPro" id="IPR011993">
    <property type="entry name" value="PH-like_dom_sf"/>
</dbReference>
<dbReference type="Pfam" id="PF03909">
    <property type="entry name" value="BSD"/>
    <property type="match status" value="1"/>
</dbReference>
<keyword evidence="10" id="KW-1185">Reference proteome</keyword>
<name>A0A553NC24_TIGCA</name>
<comment type="similarity">
    <text evidence="2">Belongs to the TFB1 family.</text>
</comment>
<evidence type="ECO:0000256" key="4">
    <source>
        <dbReference type="ARBA" id="ARBA00023015"/>
    </source>
</evidence>
<dbReference type="STRING" id="6832.A0A553NC24"/>
<organism evidence="9 10">
    <name type="scientific">Tigriopus californicus</name>
    <name type="common">Marine copepod</name>
    <dbReference type="NCBI Taxonomy" id="6832"/>
    <lineage>
        <taxon>Eukaryota</taxon>
        <taxon>Metazoa</taxon>
        <taxon>Ecdysozoa</taxon>
        <taxon>Arthropoda</taxon>
        <taxon>Crustacea</taxon>
        <taxon>Multicrustacea</taxon>
        <taxon>Hexanauplia</taxon>
        <taxon>Copepoda</taxon>
        <taxon>Harpacticoida</taxon>
        <taxon>Harpacticidae</taxon>
        <taxon>Tigriopus</taxon>
    </lineage>
</organism>
<evidence type="ECO:0000256" key="2">
    <source>
        <dbReference type="ARBA" id="ARBA00009448"/>
    </source>
</evidence>
<dbReference type="PROSITE" id="PS50858">
    <property type="entry name" value="BSD"/>
    <property type="match status" value="2"/>
</dbReference>
<protein>
    <recommendedName>
        <fullName evidence="8">BSD domain-containing protein</fullName>
    </recommendedName>
</protein>
<feature type="domain" description="BSD" evidence="8">
    <location>
        <begin position="182"/>
        <end position="234"/>
    </location>
</feature>
<dbReference type="Pfam" id="PF08567">
    <property type="entry name" value="PH_TFIIH"/>
    <property type="match status" value="1"/>
</dbReference>